<dbReference type="Gene3D" id="3.40.50.150">
    <property type="entry name" value="Vaccinia Virus protein VP39"/>
    <property type="match status" value="1"/>
</dbReference>
<dbReference type="PANTHER" id="PTHR43861">
    <property type="entry name" value="TRANS-ACONITATE 2-METHYLTRANSFERASE-RELATED"/>
    <property type="match status" value="1"/>
</dbReference>
<keyword evidence="2" id="KW-0808">Transferase</keyword>
<name>A0A927W822_9CLOT</name>
<evidence type="ECO:0000256" key="1">
    <source>
        <dbReference type="ARBA" id="ARBA00022603"/>
    </source>
</evidence>
<protein>
    <submittedName>
        <fullName evidence="4">Methyltransferase domain-containing protein</fullName>
    </submittedName>
</protein>
<accession>A0A927W822</accession>
<dbReference type="Pfam" id="PF13649">
    <property type="entry name" value="Methyltransf_25"/>
    <property type="match status" value="1"/>
</dbReference>
<reference evidence="4" key="1">
    <citation type="submission" date="2019-04" db="EMBL/GenBank/DDBJ databases">
        <title>Evolution of Biomass-Degrading Anaerobic Consortia Revealed by Metagenomics.</title>
        <authorList>
            <person name="Peng X."/>
        </authorList>
    </citation>
    <scope>NUCLEOTIDE SEQUENCE</scope>
    <source>
        <strain evidence="4">SIG254</strain>
    </source>
</reference>
<organism evidence="4 5">
    <name type="scientific">Clostridium sulfidigenes</name>
    <dbReference type="NCBI Taxonomy" id="318464"/>
    <lineage>
        <taxon>Bacteria</taxon>
        <taxon>Bacillati</taxon>
        <taxon>Bacillota</taxon>
        <taxon>Clostridia</taxon>
        <taxon>Eubacteriales</taxon>
        <taxon>Clostridiaceae</taxon>
        <taxon>Clostridium</taxon>
    </lineage>
</organism>
<dbReference type="InterPro" id="IPR029063">
    <property type="entry name" value="SAM-dependent_MTases_sf"/>
</dbReference>
<evidence type="ECO:0000259" key="3">
    <source>
        <dbReference type="Pfam" id="PF13649"/>
    </source>
</evidence>
<feature type="domain" description="Methyltransferase" evidence="3">
    <location>
        <begin position="65"/>
        <end position="156"/>
    </location>
</feature>
<dbReference type="EMBL" id="SVCM01000124">
    <property type="protein sequence ID" value="MBE6060651.1"/>
    <property type="molecule type" value="Genomic_DNA"/>
</dbReference>
<dbReference type="AlphaFoldDB" id="A0A927W822"/>
<comment type="caution">
    <text evidence="4">The sequence shown here is derived from an EMBL/GenBank/DDBJ whole genome shotgun (WGS) entry which is preliminary data.</text>
</comment>
<dbReference type="GO" id="GO:0032259">
    <property type="term" value="P:methylation"/>
    <property type="evidence" value="ECO:0007669"/>
    <property type="project" value="UniProtKB-KW"/>
</dbReference>
<dbReference type="SUPFAM" id="SSF53335">
    <property type="entry name" value="S-adenosyl-L-methionine-dependent methyltransferases"/>
    <property type="match status" value="1"/>
</dbReference>
<gene>
    <name evidence="4" type="ORF">E7215_10845</name>
</gene>
<dbReference type="Proteomes" id="UP000768462">
    <property type="component" value="Unassembled WGS sequence"/>
</dbReference>
<dbReference type="GO" id="GO:0008168">
    <property type="term" value="F:methyltransferase activity"/>
    <property type="evidence" value="ECO:0007669"/>
    <property type="project" value="UniProtKB-KW"/>
</dbReference>
<proteinExistence type="predicted"/>
<evidence type="ECO:0000313" key="4">
    <source>
        <dbReference type="EMBL" id="MBE6060651.1"/>
    </source>
</evidence>
<evidence type="ECO:0000313" key="5">
    <source>
        <dbReference type="Proteomes" id="UP000768462"/>
    </source>
</evidence>
<evidence type="ECO:0000256" key="2">
    <source>
        <dbReference type="ARBA" id="ARBA00022679"/>
    </source>
</evidence>
<dbReference type="CDD" id="cd02440">
    <property type="entry name" value="AdoMet_MTases"/>
    <property type="match status" value="1"/>
</dbReference>
<keyword evidence="1 4" id="KW-0489">Methyltransferase</keyword>
<dbReference type="InterPro" id="IPR041698">
    <property type="entry name" value="Methyltransf_25"/>
</dbReference>
<dbReference type="PANTHER" id="PTHR43861:SF1">
    <property type="entry name" value="TRANS-ACONITATE 2-METHYLTRANSFERASE"/>
    <property type="match status" value="1"/>
</dbReference>
<sequence length="287" mass="33788">MINKMVFYLKVGYKLFKKEVVSKEDYRAEYDKVSNTYNHWLKEMGTHSDNIIHSKYIDPNKEMKILDFACGTGYITKGLLDKSEKYKITAVDQSSKMLEKLNAVNKDKVTIINSDGIEFLKKSNEKFDVIFFGWALSYFNHHELFKLFNNALKPQGILAIITNVHGTLDKIEEIFLEVMREKEKEVIKPMDIRLNLPKGKKGLVKWCRQYDFKVLEADEGEVFFRFKEPEELMEWLNITGALAGTKKIFNNYNEVEPLIVEKIKKEKYKNEAYEINHKFAYGVFRKE</sequence>